<dbReference type="PATRIC" id="fig|1432562.3.peg.1483"/>
<evidence type="ECO:0000259" key="1">
    <source>
        <dbReference type="PROSITE" id="PS51186"/>
    </source>
</evidence>
<dbReference type="STRING" id="1432562.WN59_07440"/>
<feature type="domain" description="N-acetyltransferase" evidence="1">
    <location>
        <begin position="1"/>
        <end position="170"/>
    </location>
</feature>
<dbReference type="SUPFAM" id="SSF55729">
    <property type="entry name" value="Acyl-CoA N-acyltransferases (Nat)"/>
    <property type="match status" value="1"/>
</dbReference>
<evidence type="ECO:0000313" key="2">
    <source>
        <dbReference type="EMBL" id="KKK34553.1"/>
    </source>
</evidence>
<dbReference type="PANTHER" id="PTHR43617">
    <property type="entry name" value="L-AMINO ACID N-ACETYLTRANSFERASE"/>
    <property type="match status" value="1"/>
</dbReference>
<dbReference type="OrthoDB" id="9796381at2"/>
<dbReference type="GO" id="GO:0016747">
    <property type="term" value="F:acyltransferase activity, transferring groups other than amino-acyl groups"/>
    <property type="evidence" value="ECO:0007669"/>
    <property type="project" value="InterPro"/>
</dbReference>
<dbReference type="Pfam" id="PF00583">
    <property type="entry name" value="Acetyltransf_1"/>
    <property type="match status" value="1"/>
</dbReference>
<reference evidence="2 3" key="1">
    <citation type="submission" date="2015-04" db="EMBL/GenBank/DDBJ databases">
        <title>Taxonomic description and genome sequence of Salinicoccus sediminis sp. nov., a novel hyper halotolerant bacterium isolated from marine sediment.</title>
        <authorList>
            <person name="Mathan Kumar R."/>
            <person name="Kaur G."/>
            <person name="Kumar N."/>
            <person name="Kumar A."/>
            <person name="Singh N.K."/>
            <person name="Kaur N."/>
            <person name="Mayilraj S."/>
        </authorList>
    </citation>
    <scope>NUCLEOTIDE SEQUENCE [LARGE SCALE GENOMIC DNA]</scope>
    <source>
        <strain evidence="2 3">SV-16</strain>
    </source>
</reference>
<dbReference type="InterPro" id="IPR050276">
    <property type="entry name" value="MshD_Acetyltransferase"/>
</dbReference>
<accession>A0A0M2SJX6</accession>
<dbReference type="RefSeq" id="WP_046515158.1">
    <property type="nucleotide sequence ID" value="NZ_LAYZ01000004.1"/>
</dbReference>
<proteinExistence type="predicted"/>
<dbReference type="EMBL" id="LAYZ01000004">
    <property type="protein sequence ID" value="KKK34553.1"/>
    <property type="molecule type" value="Genomic_DNA"/>
</dbReference>
<dbReference type="AlphaFoldDB" id="A0A0M2SJX6"/>
<comment type="caution">
    <text evidence="2">The sequence shown here is derived from an EMBL/GenBank/DDBJ whole genome shotgun (WGS) entry which is preliminary data.</text>
</comment>
<name>A0A0M2SJX6_9STAP</name>
<gene>
    <name evidence="2" type="ORF">WN59_07440</name>
</gene>
<protein>
    <recommendedName>
        <fullName evidence="1">N-acetyltransferase domain-containing protein</fullName>
    </recommendedName>
</protein>
<keyword evidence="3" id="KW-1185">Reference proteome</keyword>
<dbReference type="CDD" id="cd04301">
    <property type="entry name" value="NAT_SF"/>
    <property type="match status" value="1"/>
</dbReference>
<dbReference type="InterPro" id="IPR000182">
    <property type="entry name" value="GNAT_dom"/>
</dbReference>
<dbReference type="PROSITE" id="PS51186">
    <property type="entry name" value="GNAT"/>
    <property type="match status" value="1"/>
</dbReference>
<organism evidence="2 3">
    <name type="scientific">Salinicoccus sediminis</name>
    <dbReference type="NCBI Taxonomy" id="1432562"/>
    <lineage>
        <taxon>Bacteria</taxon>
        <taxon>Bacillati</taxon>
        <taxon>Bacillota</taxon>
        <taxon>Bacilli</taxon>
        <taxon>Bacillales</taxon>
        <taxon>Staphylococcaceae</taxon>
        <taxon>Salinicoccus</taxon>
    </lineage>
</organism>
<dbReference type="PANTHER" id="PTHR43617:SF20">
    <property type="entry name" value="N-ALPHA-ACETYLTRANSFERASE RIMI"/>
    <property type="match status" value="1"/>
</dbReference>
<dbReference type="Proteomes" id="UP000034287">
    <property type="component" value="Unassembled WGS sequence"/>
</dbReference>
<sequence length="171" mass="19455">MTLRKAERNDLARVMEITRAVVPLMQAAGNTQWSDAYPGLPRFEQDCNNGSLHVYEEEGGIMGFVVVDDEHPEAYGKIGWKVPQSKSAAMHRMAVDPESQGKGFAGHMVKSVESMLVDAGYAGIHTDTSLENEKMQYQFEKRGFEFRGRLHLDENEDDWYVAYEKVFKMDK</sequence>
<dbReference type="InterPro" id="IPR016181">
    <property type="entry name" value="Acyl_CoA_acyltransferase"/>
</dbReference>
<dbReference type="Gene3D" id="3.40.630.30">
    <property type="match status" value="1"/>
</dbReference>
<evidence type="ECO:0000313" key="3">
    <source>
        <dbReference type="Proteomes" id="UP000034287"/>
    </source>
</evidence>